<accession>A0A914Q6F4</accession>
<name>A0A914Q6F4_9BILA</name>
<feature type="compositionally biased region" description="Pro residues" evidence="1">
    <location>
        <begin position="29"/>
        <end position="38"/>
    </location>
</feature>
<reference evidence="3" key="1">
    <citation type="submission" date="2022-11" db="UniProtKB">
        <authorList>
            <consortium name="WormBaseParasite"/>
        </authorList>
    </citation>
    <scope>IDENTIFICATION</scope>
</reference>
<sequence length="112" mass="12731">MPLYNSAIRSLIKKSREDSSDKNFQMNSLPPPPPPPPSESENFSSPLPPTGQQFSAVTPQYFDTPPTLNFSGEEEEIPDAQPITYPRKGYHLCTHGMFHIDQNFDIEKVYQF</sequence>
<evidence type="ECO:0000256" key="1">
    <source>
        <dbReference type="SAM" id="MobiDB-lite"/>
    </source>
</evidence>
<proteinExistence type="predicted"/>
<evidence type="ECO:0000313" key="3">
    <source>
        <dbReference type="WBParaSite" id="PDA_v2.g27044.t1"/>
    </source>
</evidence>
<feature type="region of interest" description="Disordered" evidence="1">
    <location>
        <begin position="1"/>
        <end position="77"/>
    </location>
</feature>
<dbReference type="WBParaSite" id="PDA_v2.g27044.t1">
    <property type="protein sequence ID" value="PDA_v2.g27044.t1"/>
    <property type="gene ID" value="PDA_v2.g27044"/>
</dbReference>
<dbReference type="AlphaFoldDB" id="A0A914Q6F4"/>
<organism evidence="2 3">
    <name type="scientific">Panagrolaimus davidi</name>
    <dbReference type="NCBI Taxonomy" id="227884"/>
    <lineage>
        <taxon>Eukaryota</taxon>
        <taxon>Metazoa</taxon>
        <taxon>Ecdysozoa</taxon>
        <taxon>Nematoda</taxon>
        <taxon>Chromadorea</taxon>
        <taxon>Rhabditida</taxon>
        <taxon>Tylenchina</taxon>
        <taxon>Panagrolaimomorpha</taxon>
        <taxon>Panagrolaimoidea</taxon>
        <taxon>Panagrolaimidae</taxon>
        <taxon>Panagrolaimus</taxon>
    </lineage>
</organism>
<protein>
    <submittedName>
        <fullName evidence="3">Uncharacterized protein</fullName>
    </submittedName>
</protein>
<evidence type="ECO:0000313" key="2">
    <source>
        <dbReference type="Proteomes" id="UP000887578"/>
    </source>
</evidence>
<dbReference type="Proteomes" id="UP000887578">
    <property type="component" value="Unplaced"/>
</dbReference>
<keyword evidence="2" id="KW-1185">Reference proteome</keyword>